<evidence type="ECO:0000256" key="2">
    <source>
        <dbReference type="ARBA" id="ARBA00022692"/>
    </source>
</evidence>
<dbReference type="AlphaFoldDB" id="A0A1R3G9N9"/>
<dbReference type="OMA" id="YHHKEKE"/>
<evidence type="ECO:0000256" key="4">
    <source>
        <dbReference type="ARBA" id="ARBA00022989"/>
    </source>
</evidence>
<feature type="repeat" description="ANK" evidence="7">
    <location>
        <begin position="272"/>
        <end position="304"/>
    </location>
</feature>
<feature type="transmembrane region" description="Helical" evidence="9">
    <location>
        <begin position="492"/>
        <end position="513"/>
    </location>
</feature>
<keyword evidence="6 9" id="KW-0472">Membrane</keyword>
<gene>
    <name evidence="11" type="ORF">CCACVL1_27608</name>
</gene>
<dbReference type="SUPFAM" id="SSF48403">
    <property type="entry name" value="Ankyrin repeat"/>
    <property type="match status" value="2"/>
</dbReference>
<dbReference type="SMART" id="SM00248">
    <property type="entry name" value="ANK"/>
    <property type="match status" value="6"/>
</dbReference>
<comment type="subcellular location">
    <subcellularLocation>
        <location evidence="1">Membrane</location>
        <topology evidence="1">Multi-pass membrane protein</topology>
    </subcellularLocation>
</comment>
<protein>
    <recommendedName>
        <fullName evidence="10">PGG domain-containing protein</fullName>
    </recommendedName>
</protein>
<dbReference type="OrthoDB" id="944730at2759"/>
<dbReference type="PROSITE" id="PS50297">
    <property type="entry name" value="ANK_REP_REGION"/>
    <property type="match status" value="3"/>
</dbReference>
<evidence type="ECO:0000256" key="5">
    <source>
        <dbReference type="ARBA" id="ARBA00023043"/>
    </source>
</evidence>
<dbReference type="PANTHER" id="PTHR24186">
    <property type="entry name" value="PROTEIN PHOSPHATASE 1 REGULATORY SUBUNIT"/>
    <property type="match status" value="1"/>
</dbReference>
<feature type="transmembrane region" description="Helical" evidence="9">
    <location>
        <begin position="603"/>
        <end position="620"/>
    </location>
</feature>
<proteinExistence type="predicted"/>
<feature type="repeat" description="ANK" evidence="7">
    <location>
        <begin position="236"/>
        <end position="268"/>
    </location>
</feature>
<name>A0A1R3G9N9_COCAP</name>
<feature type="transmembrane region" description="Helical" evidence="9">
    <location>
        <begin position="533"/>
        <end position="559"/>
    </location>
</feature>
<evidence type="ECO:0000256" key="6">
    <source>
        <dbReference type="ARBA" id="ARBA00023136"/>
    </source>
</evidence>
<feature type="repeat" description="ANK" evidence="7">
    <location>
        <begin position="117"/>
        <end position="142"/>
    </location>
</feature>
<keyword evidence="5 7" id="KW-0040">ANK repeat</keyword>
<dbReference type="Pfam" id="PF12796">
    <property type="entry name" value="Ank_2"/>
    <property type="match status" value="2"/>
</dbReference>
<dbReference type="Gene3D" id="1.25.40.20">
    <property type="entry name" value="Ankyrin repeat-containing domain"/>
    <property type="match status" value="2"/>
</dbReference>
<feature type="region of interest" description="Disordered" evidence="8">
    <location>
        <begin position="1"/>
        <end position="22"/>
    </location>
</feature>
<sequence length="655" mass="72734">MNPSSKNMISSQFSEDDSQVEAQADQPVESITYMDHDLYTAAEQGNISAFNDFQGSQLESLRTPNGNTVLHVFLVAATQNFGSFDFRLQKGTWKSTNNFIGQILNKCPSLLLQPNAKGQTPLHIAARYGHSALVKFIVKAKAPRGDLEKQEGIEAVREMLRKTDLVSNTALHEATRGGHLQVVKELLEFEDPSFSYPPNLNKETPLYIAARRGFHHLVAAILDKYCNSTEYGDGPYGRTALHAAVMAGDEETTRVILEKKGDLNLTKHTDENGRTPLHYAAHFGYCSIVKLLLEWDASAAYIADKETGMTALLMAARQGNGEIVTDIISSCPDCCEMVDRKTGWNLLHFVAIRHSPRELHLFLDGEIVESELNASIRDLRDEKDIHGNTPLEVYVATKEHFYVAEHEDHFYYYAKAIISSLTKSSSPLLFSRSNKKELEFYSKNLSTKKREQILEMVEEVIINGEVAGVAVKYVVKLSSILTVFDEARDSHLVVATLVATVAFAAAIAVPGGYNSEIGDKQQGTAILINNLAFKVFVISNALAMVFSLVAVVIHFNMALPRPRAQESFESANLAVAFTHYSILAMMVAFSTGTYAILKPSSGIAIASCCIGLSFFFFLAMRSALKMIDRALETLLVRMEMHQIKKKTKHFLTRKK</sequence>
<accession>A0A1R3G9N9</accession>
<dbReference type="InterPro" id="IPR002110">
    <property type="entry name" value="Ankyrin_rpt"/>
</dbReference>
<keyword evidence="2 9" id="KW-0812">Transmembrane</keyword>
<feature type="domain" description="PGG" evidence="10">
    <location>
        <begin position="485"/>
        <end position="595"/>
    </location>
</feature>
<dbReference type="Gramene" id="OMO54730">
    <property type="protein sequence ID" value="OMO54730"/>
    <property type="gene ID" value="CCACVL1_27608"/>
</dbReference>
<dbReference type="GO" id="GO:0005886">
    <property type="term" value="C:plasma membrane"/>
    <property type="evidence" value="ECO:0007669"/>
    <property type="project" value="TreeGrafter"/>
</dbReference>
<evidence type="ECO:0000259" key="10">
    <source>
        <dbReference type="Pfam" id="PF13962"/>
    </source>
</evidence>
<evidence type="ECO:0000313" key="11">
    <source>
        <dbReference type="EMBL" id="OMO54730.1"/>
    </source>
</evidence>
<keyword evidence="3" id="KW-0677">Repeat</keyword>
<dbReference type="InterPro" id="IPR036770">
    <property type="entry name" value="Ankyrin_rpt-contain_sf"/>
</dbReference>
<evidence type="ECO:0000256" key="3">
    <source>
        <dbReference type="ARBA" id="ARBA00022737"/>
    </source>
</evidence>
<dbReference type="STRING" id="210143.A0A1R3G9N9"/>
<evidence type="ECO:0000256" key="8">
    <source>
        <dbReference type="SAM" id="MobiDB-lite"/>
    </source>
</evidence>
<keyword evidence="12" id="KW-1185">Reference proteome</keyword>
<feature type="compositionally biased region" description="Polar residues" evidence="8">
    <location>
        <begin position="1"/>
        <end position="13"/>
    </location>
</feature>
<evidence type="ECO:0000256" key="9">
    <source>
        <dbReference type="SAM" id="Phobius"/>
    </source>
</evidence>
<evidence type="ECO:0000313" key="12">
    <source>
        <dbReference type="Proteomes" id="UP000188268"/>
    </source>
</evidence>
<dbReference type="EMBL" id="AWWV01014886">
    <property type="protein sequence ID" value="OMO54730.1"/>
    <property type="molecule type" value="Genomic_DNA"/>
</dbReference>
<keyword evidence="4 9" id="KW-1133">Transmembrane helix</keyword>
<dbReference type="PROSITE" id="PS50088">
    <property type="entry name" value="ANK_REPEAT"/>
    <property type="match status" value="3"/>
</dbReference>
<reference evidence="11 12" key="1">
    <citation type="submission" date="2013-09" db="EMBL/GenBank/DDBJ databases">
        <title>Corchorus capsularis genome sequencing.</title>
        <authorList>
            <person name="Alam M."/>
            <person name="Haque M.S."/>
            <person name="Islam M.S."/>
            <person name="Emdad E.M."/>
            <person name="Islam M.M."/>
            <person name="Ahmed B."/>
            <person name="Halim A."/>
            <person name="Hossen Q.M.M."/>
            <person name="Hossain M.Z."/>
            <person name="Ahmed R."/>
            <person name="Khan M.M."/>
            <person name="Islam R."/>
            <person name="Rashid M.M."/>
            <person name="Khan S.A."/>
            <person name="Rahman M.S."/>
            <person name="Alam M."/>
        </authorList>
    </citation>
    <scope>NUCLEOTIDE SEQUENCE [LARGE SCALE GENOMIC DNA]</scope>
    <source>
        <strain evidence="12">cv. CVL-1</strain>
        <tissue evidence="11">Whole seedling</tissue>
    </source>
</reference>
<dbReference type="InterPro" id="IPR026961">
    <property type="entry name" value="PGG_dom"/>
</dbReference>
<dbReference type="Pfam" id="PF13962">
    <property type="entry name" value="PGG"/>
    <property type="match status" value="1"/>
</dbReference>
<feature type="transmembrane region" description="Helical" evidence="9">
    <location>
        <begin position="571"/>
        <end position="597"/>
    </location>
</feature>
<organism evidence="11 12">
    <name type="scientific">Corchorus capsularis</name>
    <name type="common">Jute</name>
    <dbReference type="NCBI Taxonomy" id="210143"/>
    <lineage>
        <taxon>Eukaryota</taxon>
        <taxon>Viridiplantae</taxon>
        <taxon>Streptophyta</taxon>
        <taxon>Embryophyta</taxon>
        <taxon>Tracheophyta</taxon>
        <taxon>Spermatophyta</taxon>
        <taxon>Magnoliopsida</taxon>
        <taxon>eudicotyledons</taxon>
        <taxon>Gunneridae</taxon>
        <taxon>Pentapetalae</taxon>
        <taxon>rosids</taxon>
        <taxon>malvids</taxon>
        <taxon>Malvales</taxon>
        <taxon>Malvaceae</taxon>
        <taxon>Grewioideae</taxon>
        <taxon>Apeibeae</taxon>
        <taxon>Corchorus</taxon>
    </lineage>
</organism>
<dbReference type="Proteomes" id="UP000188268">
    <property type="component" value="Unassembled WGS sequence"/>
</dbReference>
<evidence type="ECO:0000256" key="1">
    <source>
        <dbReference type="ARBA" id="ARBA00004141"/>
    </source>
</evidence>
<evidence type="ECO:0000256" key="7">
    <source>
        <dbReference type="PROSITE-ProRule" id="PRU00023"/>
    </source>
</evidence>
<comment type="caution">
    <text evidence="11">The sequence shown here is derived from an EMBL/GenBank/DDBJ whole genome shotgun (WGS) entry which is preliminary data.</text>
</comment>
<dbReference type="PANTHER" id="PTHR24186:SF50">
    <property type="entry name" value="ANKYRIN REPEAT-CONTAINING PROTEIN ITN1-LIKE ISOFORM X1"/>
    <property type="match status" value="1"/>
</dbReference>